<accession>A0A0G0JNS3</accession>
<dbReference type="STRING" id="1618490.US90_C0018G0047"/>
<keyword evidence="2" id="KW-0472">Membrane</keyword>
<protein>
    <submittedName>
        <fullName evidence="3">Uncharacterized protein</fullName>
    </submittedName>
</protein>
<dbReference type="AlphaFoldDB" id="A0A0G0JNS3"/>
<dbReference type="EMBL" id="LBUT01000018">
    <property type="protein sequence ID" value="KKQ69203.1"/>
    <property type="molecule type" value="Genomic_DNA"/>
</dbReference>
<keyword evidence="2" id="KW-1133">Transmembrane helix</keyword>
<feature type="transmembrane region" description="Helical" evidence="2">
    <location>
        <begin position="43"/>
        <end position="68"/>
    </location>
</feature>
<evidence type="ECO:0000313" key="4">
    <source>
        <dbReference type="Proteomes" id="UP000034406"/>
    </source>
</evidence>
<gene>
    <name evidence="3" type="ORF">US90_C0018G0047</name>
</gene>
<keyword evidence="2" id="KW-0812">Transmembrane</keyword>
<evidence type="ECO:0000256" key="1">
    <source>
        <dbReference type="SAM" id="MobiDB-lite"/>
    </source>
</evidence>
<sequence>MNPRNARRGFRDRDLRRRKKAAQGQQKVTPKEGKKMNERNTNVFVGCGTVLALTMLCMVLAFGGWFIAGRPGLTAANPSTPAPQVVEKVVVVTVEVPATAPTQAPVLTTEAPVVTEAPAPASTEAPVVAAVPCETIMVSRDGGVTWKKTGESLKTESKFDYGDRETSTGRAILVPTVPWNEKLTAEQLELVETTWLDYKINACSTEAVIFAGGFEMNNTKFDGGVLFNLGKGEKQFRSRNGEIVLWYDQPHRDKDLGRIIDQIKNGNFDIQGPLALALADGLKDVPVVADFLATRPEVKIVILP</sequence>
<comment type="caution">
    <text evidence="3">The sequence shown here is derived from an EMBL/GenBank/DDBJ whole genome shotgun (WGS) entry which is preliminary data.</text>
</comment>
<dbReference type="Proteomes" id="UP000034406">
    <property type="component" value="Unassembled WGS sequence"/>
</dbReference>
<feature type="region of interest" description="Disordered" evidence="1">
    <location>
        <begin position="1"/>
        <end position="36"/>
    </location>
</feature>
<dbReference type="PATRIC" id="fig|1618490.4.peg.713"/>
<organism evidence="3 4">
    <name type="scientific">Candidatus Shapirobacteria bacterium GW2011_GWE2_38_30</name>
    <dbReference type="NCBI Taxonomy" id="1618490"/>
    <lineage>
        <taxon>Bacteria</taxon>
        <taxon>Candidatus Shapironibacteriota</taxon>
    </lineage>
</organism>
<evidence type="ECO:0000256" key="2">
    <source>
        <dbReference type="SAM" id="Phobius"/>
    </source>
</evidence>
<proteinExistence type="predicted"/>
<reference evidence="3 4" key="1">
    <citation type="journal article" date="2015" name="Nature">
        <title>rRNA introns, odd ribosomes, and small enigmatic genomes across a large radiation of phyla.</title>
        <authorList>
            <person name="Brown C.T."/>
            <person name="Hug L.A."/>
            <person name="Thomas B.C."/>
            <person name="Sharon I."/>
            <person name="Castelle C.J."/>
            <person name="Singh A."/>
            <person name="Wilkins M.J."/>
            <person name="Williams K.H."/>
            <person name="Banfield J.F."/>
        </authorList>
    </citation>
    <scope>NUCLEOTIDE SEQUENCE [LARGE SCALE GENOMIC DNA]</scope>
</reference>
<evidence type="ECO:0000313" key="3">
    <source>
        <dbReference type="EMBL" id="KKQ69203.1"/>
    </source>
</evidence>
<name>A0A0G0JNS3_9BACT</name>